<gene>
    <name evidence="1" type="ORF">LCPAC102_00960</name>
</gene>
<evidence type="ECO:0000313" key="1">
    <source>
        <dbReference type="EMBL" id="QBK90183.1"/>
    </source>
</evidence>
<name>A0A481Z342_9VIRU</name>
<keyword evidence="1" id="KW-0808">Transferase</keyword>
<dbReference type="EMBL" id="MK500468">
    <property type="protein sequence ID" value="QBK90183.1"/>
    <property type="molecule type" value="Genomic_DNA"/>
</dbReference>
<proteinExistence type="predicted"/>
<dbReference type="SUPFAM" id="SSF56784">
    <property type="entry name" value="HAD-like"/>
    <property type="match status" value="1"/>
</dbReference>
<dbReference type="PANTHER" id="PTHR12083:SF9">
    <property type="entry name" value="BIFUNCTIONAL POLYNUCLEOTIDE PHOSPHATASE_KINASE"/>
    <property type="match status" value="1"/>
</dbReference>
<dbReference type="Pfam" id="PF08645">
    <property type="entry name" value="PNK3P"/>
    <property type="match status" value="1"/>
</dbReference>
<dbReference type="GO" id="GO:0046404">
    <property type="term" value="F:ATP-dependent polydeoxyribonucleotide 5'-hydroxyl-kinase activity"/>
    <property type="evidence" value="ECO:0007669"/>
    <property type="project" value="TreeGrafter"/>
</dbReference>
<keyword evidence="1" id="KW-0418">Kinase</keyword>
<dbReference type="NCBIfam" id="TIGR01664">
    <property type="entry name" value="DNA-3'-Pase"/>
    <property type="match status" value="1"/>
</dbReference>
<protein>
    <submittedName>
        <fullName evidence="1">Polynucleotide kinase 3 phosphatase</fullName>
    </submittedName>
</protein>
<accession>A0A481Z342</accession>
<dbReference type="InterPro" id="IPR036412">
    <property type="entry name" value="HAD-like_sf"/>
</dbReference>
<dbReference type="GO" id="GO:0003690">
    <property type="term" value="F:double-stranded DNA binding"/>
    <property type="evidence" value="ECO:0007669"/>
    <property type="project" value="TreeGrafter"/>
</dbReference>
<organism evidence="1">
    <name type="scientific">Pithovirus LCPAC102</name>
    <dbReference type="NCBI Taxonomy" id="2506587"/>
    <lineage>
        <taxon>Viruses</taxon>
        <taxon>Pithoviruses</taxon>
    </lineage>
</organism>
<dbReference type="NCBIfam" id="TIGR01662">
    <property type="entry name" value="HAD-SF-IIIA"/>
    <property type="match status" value="1"/>
</dbReference>
<dbReference type="InterPro" id="IPR006549">
    <property type="entry name" value="HAD-SF_hydro_IIIA"/>
</dbReference>
<dbReference type="InterPro" id="IPR013954">
    <property type="entry name" value="PNK3P"/>
</dbReference>
<dbReference type="GO" id="GO:0046403">
    <property type="term" value="F:polynucleotide 3'-phosphatase activity"/>
    <property type="evidence" value="ECO:0007669"/>
    <property type="project" value="TreeGrafter"/>
</dbReference>
<dbReference type="Gene3D" id="3.40.50.1000">
    <property type="entry name" value="HAD superfamily/HAD-like"/>
    <property type="match status" value="1"/>
</dbReference>
<dbReference type="InterPro" id="IPR006551">
    <property type="entry name" value="Polynucleotide_phosphatase"/>
</dbReference>
<dbReference type="GO" id="GO:0006281">
    <property type="term" value="P:DNA repair"/>
    <property type="evidence" value="ECO:0007669"/>
    <property type="project" value="TreeGrafter"/>
</dbReference>
<reference evidence="1" key="1">
    <citation type="journal article" date="2019" name="MBio">
        <title>Virus Genomes from Deep Sea Sediments Expand the Ocean Megavirome and Support Independent Origins of Viral Gigantism.</title>
        <authorList>
            <person name="Backstrom D."/>
            <person name="Yutin N."/>
            <person name="Jorgensen S.L."/>
            <person name="Dharamshi J."/>
            <person name="Homa F."/>
            <person name="Zaremba-Niedwiedzka K."/>
            <person name="Spang A."/>
            <person name="Wolf Y.I."/>
            <person name="Koonin E.V."/>
            <person name="Ettema T.J."/>
        </authorList>
    </citation>
    <scope>NUCLEOTIDE SEQUENCE</scope>
</reference>
<dbReference type="PANTHER" id="PTHR12083">
    <property type="entry name" value="BIFUNCTIONAL POLYNUCLEOTIDE PHOSPHATASE/KINASE"/>
    <property type="match status" value="1"/>
</dbReference>
<dbReference type="InterPro" id="IPR023214">
    <property type="entry name" value="HAD_sf"/>
</dbReference>
<sequence>MQKITDTFYSYISKNIQYNGNIAGFDLDWTIIKPIYGKFSKDSNDNVFMENRINILKKLQDDGYTIIIFTNQKVTKRFILSTRIDRINNIIMMLHNIKIYPVILMATGDDIYRKPGVGMWNYINYNNQCNYAFYSGDAAGRTKDFSDSDRQFAINIGIPFYTPEELFKYK</sequence>